<organism evidence="1 2">
    <name type="scientific">Candidatus Sherwoodlollariibacterium unditelluris</name>
    <dbReference type="NCBI Taxonomy" id="1974757"/>
    <lineage>
        <taxon>Bacteria</taxon>
        <taxon>Pseudomonadati</taxon>
        <taxon>Candidatus Omnitrophota</taxon>
        <taxon>Candidatus Sherwoodlollariibacterium</taxon>
    </lineage>
</organism>
<proteinExistence type="predicted"/>
<dbReference type="AlphaFoldDB" id="A0A2G9YJR6"/>
<accession>A0A2G9YJR6</accession>
<dbReference type="Proteomes" id="UP000231292">
    <property type="component" value="Unassembled WGS sequence"/>
</dbReference>
<sequence>MKRNRLLAIQMRRQGKTYNEINSSLGIPKSTLSGWFDGLEIPPIIKRRLWTNNQRKWAENITSYNKKRAVDVFNRNNETQKRISKEIGRLTKRELVLIGTALYWAEGNKKDRWRIRFSNSDPAIIALIMKFFREVCNVKEDKFIAEINIHPNTSKEKAKIFWSKILSIHQGQFRKTVVAVSKSSKLKRPINTLPYGTLQINISDINLVNRIRGWILGLAKLVEIKARSG</sequence>
<evidence type="ECO:0000313" key="2">
    <source>
        <dbReference type="Proteomes" id="UP000231292"/>
    </source>
</evidence>
<reference evidence="1 2" key="1">
    <citation type="submission" date="2017-09" db="EMBL/GenBank/DDBJ databases">
        <title>Depth-based differentiation of microbial function through sediment-hosted aquifers and enrichment of novel symbionts in the deep terrestrial subsurface.</title>
        <authorList>
            <person name="Probst A.J."/>
            <person name="Ladd B."/>
            <person name="Jarett J.K."/>
            <person name="Geller-Mcgrath D.E."/>
            <person name="Sieber C.M."/>
            <person name="Emerson J.B."/>
            <person name="Anantharaman K."/>
            <person name="Thomas B.C."/>
            <person name="Malmstrom R."/>
            <person name="Stieglmeier M."/>
            <person name="Klingl A."/>
            <person name="Woyke T."/>
            <person name="Ryan C.M."/>
            <person name="Banfield J.F."/>
        </authorList>
    </citation>
    <scope>NUCLEOTIDE SEQUENCE [LARGE SCALE GENOMIC DNA]</scope>
    <source>
        <strain evidence="1">CG23_combo_of_CG06-09_8_20_14_all_41_10</strain>
    </source>
</reference>
<name>A0A2G9YJR6_9BACT</name>
<protein>
    <submittedName>
        <fullName evidence="1">Uncharacterized protein</fullName>
    </submittedName>
</protein>
<comment type="caution">
    <text evidence="1">The sequence shown here is derived from an EMBL/GenBank/DDBJ whole genome shotgun (WGS) entry which is preliminary data.</text>
</comment>
<evidence type="ECO:0000313" key="1">
    <source>
        <dbReference type="EMBL" id="PIP19490.1"/>
    </source>
</evidence>
<dbReference type="EMBL" id="PCRK01000058">
    <property type="protein sequence ID" value="PIP19490.1"/>
    <property type="molecule type" value="Genomic_DNA"/>
</dbReference>
<gene>
    <name evidence="1" type="ORF">COX41_02680</name>
</gene>